<proteinExistence type="predicted"/>
<dbReference type="Proteomes" id="UP001190700">
    <property type="component" value="Unassembled WGS sequence"/>
</dbReference>
<keyword evidence="2" id="KW-1185">Reference proteome</keyword>
<evidence type="ECO:0008006" key="3">
    <source>
        <dbReference type="Google" id="ProtNLM"/>
    </source>
</evidence>
<dbReference type="Gene3D" id="3.30.830.10">
    <property type="entry name" value="Metalloenzyme, LuxS/M16 peptidase-like"/>
    <property type="match status" value="1"/>
</dbReference>
<dbReference type="SUPFAM" id="SSF63411">
    <property type="entry name" value="LuxS/MPP-like metallohydrolase"/>
    <property type="match status" value="1"/>
</dbReference>
<dbReference type="PANTHER" id="PTHR43016:SF16">
    <property type="entry name" value="METALLOPROTEASE, PUTATIVE (AFU_ORTHOLOGUE AFUA_4G07610)-RELATED"/>
    <property type="match status" value="1"/>
</dbReference>
<reference evidence="1 2" key="1">
    <citation type="journal article" date="2015" name="Genome Biol. Evol.">
        <title>Comparative Genomics of a Bacterivorous Green Alga Reveals Evolutionary Causalities and Consequences of Phago-Mixotrophic Mode of Nutrition.</title>
        <authorList>
            <person name="Burns J.A."/>
            <person name="Paasch A."/>
            <person name="Narechania A."/>
            <person name="Kim E."/>
        </authorList>
    </citation>
    <scope>NUCLEOTIDE SEQUENCE [LARGE SCALE GENOMIC DNA]</scope>
    <source>
        <strain evidence="1 2">PLY_AMNH</strain>
    </source>
</reference>
<dbReference type="PANTHER" id="PTHR43016">
    <property type="entry name" value="PRESEQUENCE PROTEASE"/>
    <property type="match status" value="1"/>
</dbReference>
<dbReference type="EMBL" id="LGRX02004562">
    <property type="protein sequence ID" value="KAK3280044.1"/>
    <property type="molecule type" value="Genomic_DNA"/>
</dbReference>
<organism evidence="1 2">
    <name type="scientific">Cymbomonas tetramitiformis</name>
    <dbReference type="NCBI Taxonomy" id="36881"/>
    <lineage>
        <taxon>Eukaryota</taxon>
        <taxon>Viridiplantae</taxon>
        <taxon>Chlorophyta</taxon>
        <taxon>Pyramimonadophyceae</taxon>
        <taxon>Pyramimonadales</taxon>
        <taxon>Pyramimonadaceae</taxon>
        <taxon>Cymbomonas</taxon>
    </lineage>
</organism>
<dbReference type="InterPro" id="IPR011249">
    <property type="entry name" value="Metalloenz_LuxS/M16"/>
</dbReference>
<sequence length="203" mass="22223">MRVRETHLLLSEGMRGGKTSGRICGVSSVESGFLYQCTPCISSFDDKDLAPVMVFIEYLICLEGPFWKQIRGQGLSYSYGITVRPDEGLLYFSLFKSTNVPAAYSKAEDIVKGYISGSTPLEQVMLDTAVSTCVYNVVSRESTPGLTAGQKRFISCVVSCVKREYRHARGNAKLPANLSVCSCDGGKAAWARRARVKAESFAE</sequence>
<protein>
    <recommendedName>
        <fullName evidence="3">Peptidase M16 C-terminal domain-containing protein</fullName>
    </recommendedName>
</protein>
<dbReference type="GO" id="GO:0046872">
    <property type="term" value="F:metal ion binding"/>
    <property type="evidence" value="ECO:0007669"/>
    <property type="project" value="InterPro"/>
</dbReference>
<accession>A0AAE0GL25</accession>
<gene>
    <name evidence="1" type="ORF">CYMTET_12104</name>
</gene>
<comment type="caution">
    <text evidence="1">The sequence shown here is derived from an EMBL/GenBank/DDBJ whole genome shotgun (WGS) entry which is preliminary data.</text>
</comment>
<evidence type="ECO:0000313" key="2">
    <source>
        <dbReference type="Proteomes" id="UP001190700"/>
    </source>
</evidence>
<dbReference type="AlphaFoldDB" id="A0AAE0GL25"/>
<evidence type="ECO:0000313" key="1">
    <source>
        <dbReference type="EMBL" id="KAK3280044.1"/>
    </source>
</evidence>
<name>A0AAE0GL25_9CHLO</name>